<dbReference type="PANTHER" id="PTHR14969:SF13">
    <property type="entry name" value="AT30094P"/>
    <property type="match status" value="1"/>
</dbReference>
<dbReference type="PANTHER" id="PTHR14969">
    <property type="entry name" value="SPHINGOSINE-1-PHOSPHATE PHOSPHOHYDROLASE"/>
    <property type="match status" value="1"/>
</dbReference>
<dbReference type="Proteomes" id="UP000823750">
    <property type="component" value="Unassembled WGS sequence"/>
</dbReference>
<dbReference type="AlphaFoldDB" id="A0A9D9J1X7"/>
<dbReference type="InterPro" id="IPR036938">
    <property type="entry name" value="PAP2/HPO_sf"/>
</dbReference>
<organism evidence="3 4">
    <name type="scientific">Candidatus Cryptobacteroides excrementavium</name>
    <dbReference type="NCBI Taxonomy" id="2840759"/>
    <lineage>
        <taxon>Bacteria</taxon>
        <taxon>Pseudomonadati</taxon>
        <taxon>Bacteroidota</taxon>
        <taxon>Bacteroidia</taxon>
        <taxon>Bacteroidales</taxon>
        <taxon>Candidatus Cryptobacteroides</taxon>
    </lineage>
</organism>
<comment type="caution">
    <text evidence="3">The sequence shown here is derived from an EMBL/GenBank/DDBJ whole genome shotgun (WGS) entry which is preliminary data.</text>
</comment>
<dbReference type="Gene3D" id="1.20.144.10">
    <property type="entry name" value="Phosphatidic acid phosphatase type 2/haloperoxidase"/>
    <property type="match status" value="1"/>
</dbReference>
<feature type="transmembrane region" description="Helical" evidence="1">
    <location>
        <begin position="7"/>
        <end position="25"/>
    </location>
</feature>
<feature type="domain" description="Phosphatidic acid phosphatase type 2/haloperoxidase" evidence="2">
    <location>
        <begin position="33"/>
        <end position="153"/>
    </location>
</feature>
<evidence type="ECO:0000313" key="3">
    <source>
        <dbReference type="EMBL" id="MBO8485086.1"/>
    </source>
</evidence>
<feature type="transmembrane region" description="Helical" evidence="1">
    <location>
        <begin position="142"/>
        <end position="160"/>
    </location>
</feature>
<protein>
    <submittedName>
        <fullName evidence="3">Phosphatase PAP2 family protein</fullName>
    </submittedName>
</protein>
<proteinExistence type="predicted"/>
<dbReference type="SUPFAM" id="SSF48317">
    <property type="entry name" value="Acid phosphatase/Vanadium-dependent haloperoxidase"/>
    <property type="match status" value="1"/>
</dbReference>
<evidence type="ECO:0000259" key="2">
    <source>
        <dbReference type="SMART" id="SM00014"/>
    </source>
</evidence>
<feature type="transmembrane region" description="Helical" evidence="1">
    <location>
        <begin position="109"/>
        <end position="130"/>
    </location>
</feature>
<dbReference type="EMBL" id="JADILX010000026">
    <property type="protein sequence ID" value="MBO8485086.1"/>
    <property type="molecule type" value="Genomic_DNA"/>
</dbReference>
<evidence type="ECO:0000313" key="4">
    <source>
        <dbReference type="Proteomes" id="UP000823750"/>
    </source>
</evidence>
<accession>A0A9D9J1X7</accession>
<gene>
    <name evidence="3" type="ORF">IAB78_01495</name>
</gene>
<keyword evidence="1" id="KW-0472">Membrane</keyword>
<reference evidence="3" key="1">
    <citation type="submission" date="2020-10" db="EMBL/GenBank/DDBJ databases">
        <authorList>
            <person name="Gilroy R."/>
        </authorList>
    </citation>
    <scope>NUCLEOTIDE SEQUENCE</scope>
    <source>
        <strain evidence="3">B2-16538</strain>
    </source>
</reference>
<dbReference type="SMART" id="SM00014">
    <property type="entry name" value="acidPPc"/>
    <property type="match status" value="1"/>
</dbReference>
<keyword evidence="1" id="KW-1133">Transmembrane helix</keyword>
<keyword evidence="1" id="KW-0812">Transmembrane</keyword>
<dbReference type="Pfam" id="PF01569">
    <property type="entry name" value="PAP2"/>
    <property type="match status" value="1"/>
</dbReference>
<sequence>MKTFSHVQIWFPMYGVIAALFFWRLGWKKGLITLLTCVLCVVLCDQIANAFKDGFARLRPCNDKEMIAMGLHILEKGGSYGFFSGHAANSFGFAICSTMGFRNDSRLKYRGYAAFIFIWAFFVSISRIFVGKHFFGDVLVGAFAGLLFGYVCALLGRFAIRKLVKQS</sequence>
<dbReference type="InterPro" id="IPR000326">
    <property type="entry name" value="PAP2/HPO"/>
</dbReference>
<name>A0A9D9J1X7_9BACT</name>
<reference evidence="3" key="2">
    <citation type="journal article" date="2021" name="PeerJ">
        <title>Extensive microbial diversity within the chicken gut microbiome revealed by metagenomics and culture.</title>
        <authorList>
            <person name="Gilroy R."/>
            <person name="Ravi A."/>
            <person name="Getino M."/>
            <person name="Pursley I."/>
            <person name="Horton D.L."/>
            <person name="Alikhan N.F."/>
            <person name="Baker D."/>
            <person name="Gharbi K."/>
            <person name="Hall N."/>
            <person name="Watson M."/>
            <person name="Adriaenssens E.M."/>
            <person name="Foster-Nyarko E."/>
            <person name="Jarju S."/>
            <person name="Secka A."/>
            <person name="Antonio M."/>
            <person name="Oren A."/>
            <person name="Chaudhuri R.R."/>
            <person name="La Ragione R."/>
            <person name="Hildebrand F."/>
            <person name="Pallen M.J."/>
        </authorList>
    </citation>
    <scope>NUCLEOTIDE SEQUENCE</scope>
    <source>
        <strain evidence="3">B2-16538</strain>
    </source>
</reference>
<evidence type="ECO:0000256" key="1">
    <source>
        <dbReference type="SAM" id="Phobius"/>
    </source>
</evidence>